<evidence type="ECO:0000313" key="2">
    <source>
        <dbReference type="Proteomes" id="UP000002624"/>
    </source>
</evidence>
<proteinExistence type="predicted"/>
<dbReference type="Proteomes" id="UP000002624">
    <property type="component" value="Unassembled WGS sequence"/>
</dbReference>
<dbReference type="OrthoDB" id="10487823at2759"/>
<dbReference type="VEuPathDB" id="FungiDB:HCDG_07424"/>
<protein>
    <submittedName>
        <fullName evidence="1">Uncharacterized protein</fullName>
    </submittedName>
</protein>
<evidence type="ECO:0000313" key="1">
    <source>
        <dbReference type="EMBL" id="EER38555.1"/>
    </source>
</evidence>
<dbReference type="HOGENOM" id="CLU_1015526_0_0_1"/>
<sequence>MVSASEKVRMEICEILEERPWYPTLMMIAWTNRELTIANFEGSPVTKLNGPYMVHAPTIDDVLSIDLLISFFWLDSARENFRINRAHNSTKGARVLHASWSLCLPAYAMSTASLRKPATMTSSPHLRCKVYHDSVLLPELLDDLVPPVFSPFSGPGPGLLKPRWVEENKIYIYIFDVGHATFLKGLRQLPDCLNTRSQRWLLVNAYYGKVTEVVETASVLKNLSTLQFVTARPRNAPPDIISQKQATTIIYPSRFSRKFPVHRKILLYIVVEKL</sequence>
<organism evidence="1 2">
    <name type="scientific">Ajellomyces capsulatus (strain H143)</name>
    <name type="common">Darling's disease fungus</name>
    <name type="synonym">Histoplasma capsulatum</name>
    <dbReference type="NCBI Taxonomy" id="544712"/>
    <lineage>
        <taxon>Eukaryota</taxon>
        <taxon>Fungi</taxon>
        <taxon>Dikarya</taxon>
        <taxon>Ascomycota</taxon>
        <taxon>Pezizomycotina</taxon>
        <taxon>Eurotiomycetes</taxon>
        <taxon>Eurotiomycetidae</taxon>
        <taxon>Onygenales</taxon>
        <taxon>Ajellomycetaceae</taxon>
        <taxon>Histoplasma</taxon>
    </lineage>
</organism>
<dbReference type="EMBL" id="GG692431">
    <property type="protein sequence ID" value="EER38555.1"/>
    <property type="molecule type" value="Genomic_DNA"/>
</dbReference>
<name>C6HMV8_AJECH</name>
<accession>C6HMV8</accession>
<reference evidence="2" key="1">
    <citation type="submission" date="2009-05" db="EMBL/GenBank/DDBJ databases">
        <title>The genome sequence of Ajellomyces capsulatus strain H143.</title>
        <authorList>
            <person name="Champion M."/>
            <person name="Cuomo C.A."/>
            <person name="Ma L.-J."/>
            <person name="Henn M.R."/>
            <person name="Sil A."/>
            <person name="Goldman B."/>
            <person name="Young S.K."/>
            <person name="Kodira C.D."/>
            <person name="Zeng Q."/>
            <person name="Koehrsen M."/>
            <person name="Alvarado L."/>
            <person name="Berlin A.M."/>
            <person name="Borenstein D."/>
            <person name="Chen Z."/>
            <person name="Engels R."/>
            <person name="Freedman E."/>
            <person name="Gellesch M."/>
            <person name="Goldberg J."/>
            <person name="Griggs A."/>
            <person name="Gujja S."/>
            <person name="Heiman D.I."/>
            <person name="Hepburn T.A."/>
            <person name="Howarth C."/>
            <person name="Jen D."/>
            <person name="Larson L."/>
            <person name="Lewis B."/>
            <person name="Mehta T."/>
            <person name="Park D."/>
            <person name="Pearson M."/>
            <person name="Roberts A."/>
            <person name="Saif S."/>
            <person name="Shea T.D."/>
            <person name="Shenoy N."/>
            <person name="Sisk P."/>
            <person name="Stolte C."/>
            <person name="Sykes S."/>
            <person name="Walk T."/>
            <person name="White J."/>
            <person name="Yandava C."/>
            <person name="Klein B."/>
            <person name="McEwen J.G."/>
            <person name="Puccia R."/>
            <person name="Goldman G.H."/>
            <person name="Felipe M.S."/>
            <person name="Nino-Vega G."/>
            <person name="San-Blas G."/>
            <person name="Taylor J.W."/>
            <person name="Mendoza L."/>
            <person name="Galagan J.E."/>
            <person name="Nusbaum C."/>
            <person name="Birren B.W."/>
        </authorList>
    </citation>
    <scope>NUCLEOTIDE SEQUENCE [LARGE SCALE GENOMIC DNA]</scope>
    <source>
        <strain evidence="2">H143</strain>
    </source>
</reference>
<gene>
    <name evidence="1" type="ORF">HCDG_07424</name>
</gene>
<dbReference type="AlphaFoldDB" id="C6HMV8"/>